<gene>
    <name evidence="2" type="ORF">JF887_14405</name>
</gene>
<feature type="region of interest" description="Disordered" evidence="1">
    <location>
        <begin position="117"/>
        <end position="162"/>
    </location>
</feature>
<dbReference type="Proteomes" id="UP000614410">
    <property type="component" value="Unassembled WGS sequence"/>
</dbReference>
<evidence type="ECO:0000313" key="3">
    <source>
        <dbReference type="Proteomes" id="UP000614410"/>
    </source>
</evidence>
<dbReference type="AlphaFoldDB" id="A0A934NHJ5"/>
<sequence>MPTDTSGGSGSANRPGSEPGDDLVFTAQDLGRDRQAPATPAPDDTAFVTTAGSPVAGSATAGDGFVISQPGPAVAATPQKVAPTSVDVTATGHAAAAPAPAAGAIAAKPGFRVHSAAAAAPAKRDASLPWTVRDPSPSAPPSRRGWSSRQSGLAERSAQDTLRRLREDAVHVSWKSAWIAVTSADRRLFKRRDW</sequence>
<evidence type="ECO:0000256" key="1">
    <source>
        <dbReference type="SAM" id="MobiDB-lite"/>
    </source>
</evidence>
<accession>A0A934NHJ5</accession>
<feature type="compositionally biased region" description="Low complexity" evidence="1">
    <location>
        <begin position="36"/>
        <end position="51"/>
    </location>
</feature>
<feature type="compositionally biased region" description="Low complexity" evidence="1">
    <location>
        <begin position="133"/>
        <end position="149"/>
    </location>
</feature>
<feature type="compositionally biased region" description="Polar residues" evidence="1">
    <location>
        <begin position="1"/>
        <end position="14"/>
    </location>
</feature>
<name>A0A934NHJ5_9BACT</name>
<protein>
    <submittedName>
        <fullName evidence="2">Uncharacterized protein</fullName>
    </submittedName>
</protein>
<reference evidence="2 3" key="1">
    <citation type="submission" date="2020-10" db="EMBL/GenBank/DDBJ databases">
        <title>Ca. Dormibacterota MAGs.</title>
        <authorList>
            <person name="Montgomery K."/>
        </authorList>
    </citation>
    <scope>NUCLEOTIDE SEQUENCE [LARGE SCALE GENOMIC DNA]</scope>
    <source>
        <strain evidence="2">Mitchell_Peninsula_5</strain>
    </source>
</reference>
<proteinExistence type="predicted"/>
<feature type="region of interest" description="Disordered" evidence="1">
    <location>
        <begin position="1"/>
        <end position="78"/>
    </location>
</feature>
<comment type="caution">
    <text evidence="2">The sequence shown here is derived from an EMBL/GenBank/DDBJ whole genome shotgun (WGS) entry which is preliminary data.</text>
</comment>
<evidence type="ECO:0000313" key="2">
    <source>
        <dbReference type="EMBL" id="MBJ7610596.1"/>
    </source>
</evidence>
<organism evidence="2 3">
    <name type="scientific">Candidatus Amunia macphersoniae</name>
    <dbReference type="NCBI Taxonomy" id="3127014"/>
    <lineage>
        <taxon>Bacteria</taxon>
        <taxon>Bacillati</taxon>
        <taxon>Candidatus Dormiibacterota</taxon>
        <taxon>Candidatus Dormibacteria</taxon>
        <taxon>Candidatus Aeolococcales</taxon>
        <taxon>Candidatus Aeolococcaceae</taxon>
        <taxon>Candidatus Amunia</taxon>
    </lineage>
</organism>
<dbReference type="EMBL" id="JAEKNN010000068">
    <property type="protein sequence ID" value="MBJ7610596.1"/>
    <property type="molecule type" value="Genomic_DNA"/>
</dbReference>